<name>A0A1C7P7S4_9HYPH</name>
<keyword evidence="1" id="KW-0614">Plasmid</keyword>
<comment type="caution">
    <text evidence="1">The sequence shown here is derived from an EMBL/GenBank/DDBJ whole genome shotgun (WGS) entry which is preliminary data.</text>
</comment>
<evidence type="ECO:0000313" key="2">
    <source>
        <dbReference type="Proteomes" id="UP000093111"/>
    </source>
</evidence>
<reference evidence="1 2" key="1">
    <citation type="journal article" date="2016" name="Syst. Appl. Microbiol.">
        <title>Pararhizobium polonicum sp. nov. isolated from tumors on stone fruit rootstocks.</title>
        <authorList>
            <person name="Pulawska J."/>
            <person name="Kuzmanovic N."/>
            <person name="Willems A."/>
            <person name="Pothier J.F."/>
        </authorList>
    </citation>
    <scope>NUCLEOTIDE SEQUENCE [LARGE SCALE GENOMIC DNA]</scope>
    <source>
        <strain evidence="1 2">F5.1</strain>
        <plasmid evidence="1">pF5.1c</plasmid>
    </source>
</reference>
<gene>
    <name evidence="1" type="ORF">ADU59_01665</name>
</gene>
<sequence>MLGACDPDAIYRLKDPDASYESEIEAASIKVLSCLYPTYTCIVFGGGFEYDGRVSRPDLALIARDYSHWFIIEVELISHSLTGHVLPQVTAFQYGAPQTDCATILSSALRITRSQAETLVEHVPRSVVVIANRHDSIWETSLAAHGIQFGVVSVFMARGGTEAIEWDGALTVVETSLGFGPYMAVDRSLRFPSQVDLPDGLIQISDATGAPGTWVVTRDNRFAWITKERGTPSIANGAFVQLRRSYDGSISFKVPRN</sequence>
<proteinExistence type="predicted"/>
<dbReference type="AlphaFoldDB" id="A0A1C7P7S4"/>
<dbReference type="Proteomes" id="UP000093111">
    <property type="component" value="Plasmid pF5.1c"/>
</dbReference>
<protein>
    <submittedName>
        <fullName evidence="1">Uncharacterized protein</fullName>
    </submittedName>
</protein>
<evidence type="ECO:0000313" key="1">
    <source>
        <dbReference type="EMBL" id="OBZ97309.1"/>
    </source>
</evidence>
<geneLocation type="plasmid" evidence="2">
    <name>pf5.1c</name>
</geneLocation>
<keyword evidence="2" id="KW-1185">Reference proteome</keyword>
<organism evidence="1 2">
    <name type="scientific">Pararhizobium polonicum</name>
    <dbReference type="NCBI Taxonomy" id="1612624"/>
    <lineage>
        <taxon>Bacteria</taxon>
        <taxon>Pseudomonadati</taxon>
        <taxon>Pseudomonadota</taxon>
        <taxon>Alphaproteobacteria</taxon>
        <taxon>Hyphomicrobiales</taxon>
        <taxon>Rhizobiaceae</taxon>
        <taxon>Rhizobium/Agrobacterium group</taxon>
        <taxon>Pararhizobium</taxon>
    </lineage>
</organism>
<dbReference type="EMBL" id="LGLV01000003">
    <property type="protein sequence ID" value="OBZ97309.1"/>
    <property type="molecule type" value="Genomic_DNA"/>
</dbReference>
<accession>A0A1C7P7S4</accession>